<feature type="compositionally biased region" description="Polar residues" evidence="1">
    <location>
        <begin position="42"/>
        <end position="53"/>
    </location>
</feature>
<name>B8BQ85_THAPS</name>
<organism evidence="2 3">
    <name type="scientific">Thalassiosira pseudonana</name>
    <name type="common">Marine diatom</name>
    <name type="synonym">Cyclotella nana</name>
    <dbReference type="NCBI Taxonomy" id="35128"/>
    <lineage>
        <taxon>Eukaryota</taxon>
        <taxon>Sar</taxon>
        <taxon>Stramenopiles</taxon>
        <taxon>Ochrophyta</taxon>
        <taxon>Bacillariophyta</taxon>
        <taxon>Coscinodiscophyceae</taxon>
        <taxon>Thalassiosirophycidae</taxon>
        <taxon>Thalassiosirales</taxon>
        <taxon>Thalassiosiraceae</taxon>
        <taxon>Thalassiosira</taxon>
    </lineage>
</organism>
<accession>B8BQ85</accession>
<reference evidence="2 3" key="1">
    <citation type="journal article" date="2004" name="Science">
        <title>The genome of the diatom Thalassiosira pseudonana: ecology, evolution, and metabolism.</title>
        <authorList>
            <person name="Armbrust E.V."/>
            <person name="Berges J.A."/>
            <person name="Bowler C."/>
            <person name="Green B.R."/>
            <person name="Martinez D."/>
            <person name="Putnam N.H."/>
            <person name="Zhou S."/>
            <person name="Allen A.E."/>
            <person name="Apt K.E."/>
            <person name="Bechner M."/>
            <person name="Brzezinski M.A."/>
            <person name="Chaal B.K."/>
            <person name="Chiovitti A."/>
            <person name="Davis A.K."/>
            <person name="Demarest M.S."/>
            <person name="Detter J.C."/>
            <person name="Glavina T."/>
            <person name="Goodstein D."/>
            <person name="Hadi M.Z."/>
            <person name="Hellsten U."/>
            <person name="Hildebrand M."/>
            <person name="Jenkins B.D."/>
            <person name="Jurka J."/>
            <person name="Kapitonov V.V."/>
            <person name="Kroger N."/>
            <person name="Lau W.W."/>
            <person name="Lane T.W."/>
            <person name="Larimer F.W."/>
            <person name="Lippmeier J.C."/>
            <person name="Lucas S."/>
            <person name="Medina M."/>
            <person name="Montsant A."/>
            <person name="Obornik M."/>
            <person name="Parker M.S."/>
            <person name="Palenik B."/>
            <person name="Pazour G.J."/>
            <person name="Richardson P.M."/>
            <person name="Rynearson T.A."/>
            <person name="Saito M.A."/>
            <person name="Schwartz D.C."/>
            <person name="Thamatrakoln K."/>
            <person name="Valentin K."/>
            <person name="Vardi A."/>
            <person name="Wilkerson F.P."/>
            <person name="Rokhsar D.S."/>
        </authorList>
    </citation>
    <scope>NUCLEOTIDE SEQUENCE [LARGE SCALE GENOMIC DNA]</scope>
    <source>
        <strain evidence="2 3">CCMP1335</strain>
    </source>
</reference>
<dbReference type="Proteomes" id="UP000001449">
    <property type="component" value="Chromosome 1"/>
</dbReference>
<evidence type="ECO:0000256" key="1">
    <source>
        <dbReference type="SAM" id="MobiDB-lite"/>
    </source>
</evidence>
<dbReference type="InParanoid" id="B8BQ85"/>
<dbReference type="PaxDb" id="35128-Thaps1196"/>
<protein>
    <submittedName>
        <fullName evidence="2">Uncharacterized protein</fullName>
    </submittedName>
</protein>
<dbReference type="KEGG" id="tps:THAPSDRAFT_1196"/>
<proteinExistence type="predicted"/>
<sequence length="254" mass="28707">MDAKEAMNKYLQVKDAALALCSLGNGTSDTDDSDCENKHQRPNPTSSTSANIIVTSPAYGLTANKTMSNVTPRSSPEDNCCVLTCSFCPTSSLEAQFRRNELLNININNSSASPVSSSPQSASNEGKTAVVRRTYKKKASDPIRDTSVSHDEMVRLMRVYGPVKCLRNRTPKEKALKADSIRRKFYRWFPEFGDRFEKTVEGWYKPKIGHTEEIEYREEMRKLDQQVLAKKRLASRFNLETMENPMSNFNSKLV</sequence>
<reference evidence="2 3" key="2">
    <citation type="journal article" date="2008" name="Nature">
        <title>The Phaeodactylum genome reveals the evolutionary history of diatom genomes.</title>
        <authorList>
            <person name="Bowler C."/>
            <person name="Allen A.E."/>
            <person name="Badger J.H."/>
            <person name="Grimwood J."/>
            <person name="Jabbari K."/>
            <person name="Kuo A."/>
            <person name="Maheswari U."/>
            <person name="Martens C."/>
            <person name="Maumus F."/>
            <person name="Otillar R.P."/>
            <person name="Rayko E."/>
            <person name="Salamov A."/>
            <person name="Vandepoele K."/>
            <person name="Beszteri B."/>
            <person name="Gruber A."/>
            <person name="Heijde M."/>
            <person name="Katinka M."/>
            <person name="Mock T."/>
            <person name="Valentin K."/>
            <person name="Verret F."/>
            <person name="Berges J.A."/>
            <person name="Brownlee C."/>
            <person name="Cadoret J.P."/>
            <person name="Chiovitti A."/>
            <person name="Choi C.J."/>
            <person name="Coesel S."/>
            <person name="De Martino A."/>
            <person name="Detter J.C."/>
            <person name="Durkin C."/>
            <person name="Falciatore A."/>
            <person name="Fournet J."/>
            <person name="Haruta M."/>
            <person name="Huysman M.J."/>
            <person name="Jenkins B.D."/>
            <person name="Jiroutova K."/>
            <person name="Jorgensen R.E."/>
            <person name="Joubert Y."/>
            <person name="Kaplan A."/>
            <person name="Kroger N."/>
            <person name="Kroth P.G."/>
            <person name="La Roche J."/>
            <person name="Lindquist E."/>
            <person name="Lommer M."/>
            <person name="Martin-Jezequel V."/>
            <person name="Lopez P.J."/>
            <person name="Lucas S."/>
            <person name="Mangogna M."/>
            <person name="McGinnis K."/>
            <person name="Medlin L.K."/>
            <person name="Montsant A."/>
            <person name="Oudot-Le Secq M.P."/>
            <person name="Napoli C."/>
            <person name="Obornik M."/>
            <person name="Parker M.S."/>
            <person name="Petit J.L."/>
            <person name="Porcel B.M."/>
            <person name="Poulsen N."/>
            <person name="Robison M."/>
            <person name="Rychlewski L."/>
            <person name="Rynearson T.A."/>
            <person name="Schmutz J."/>
            <person name="Shapiro H."/>
            <person name="Siaut M."/>
            <person name="Stanley M."/>
            <person name="Sussman M.R."/>
            <person name="Taylor A.R."/>
            <person name="Vardi A."/>
            <person name="von Dassow P."/>
            <person name="Vyverman W."/>
            <person name="Willis A."/>
            <person name="Wyrwicz L.S."/>
            <person name="Rokhsar D.S."/>
            <person name="Weissenbach J."/>
            <person name="Armbrust E.V."/>
            <person name="Green B.R."/>
            <person name="Van de Peer Y."/>
            <person name="Grigoriev I.V."/>
        </authorList>
    </citation>
    <scope>NUCLEOTIDE SEQUENCE [LARGE SCALE GENOMIC DNA]</scope>
    <source>
        <strain evidence="2 3">CCMP1335</strain>
    </source>
</reference>
<feature type="region of interest" description="Disordered" evidence="1">
    <location>
        <begin position="28"/>
        <end position="53"/>
    </location>
</feature>
<evidence type="ECO:0000313" key="3">
    <source>
        <dbReference type="Proteomes" id="UP000001449"/>
    </source>
</evidence>
<dbReference type="AlphaFoldDB" id="B8BQ85"/>
<dbReference type="EMBL" id="CM000638">
    <property type="protein sequence ID" value="EED96321.1"/>
    <property type="molecule type" value="Genomic_DNA"/>
</dbReference>
<dbReference type="HOGENOM" id="CLU_1096150_0_0_1"/>
<dbReference type="eggNOG" id="ENOG502T9K5">
    <property type="taxonomic scope" value="Eukaryota"/>
</dbReference>
<dbReference type="GeneID" id="7449136"/>
<keyword evidence="3" id="KW-1185">Reference proteome</keyword>
<gene>
    <name evidence="2" type="ORF">THAPSDRAFT_1196</name>
</gene>
<evidence type="ECO:0000313" key="2">
    <source>
        <dbReference type="EMBL" id="EED96321.1"/>
    </source>
</evidence>
<dbReference type="RefSeq" id="XP_002286680.1">
    <property type="nucleotide sequence ID" value="XM_002286644.1"/>
</dbReference>